<dbReference type="GO" id="GO:0005737">
    <property type="term" value="C:cytoplasm"/>
    <property type="evidence" value="ECO:0007669"/>
    <property type="project" value="TreeGrafter"/>
</dbReference>
<comment type="catalytic activity">
    <reaction evidence="1 12">
        <text>alpha-D-galactose 1-phosphate + UDP-alpha-D-glucose = alpha-D-glucose 1-phosphate + UDP-alpha-D-galactose</text>
        <dbReference type="Rhea" id="RHEA:13989"/>
        <dbReference type="ChEBI" id="CHEBI:58336"/>
        <dbReference type="ChEBI" id="CHEBI:58601"/>
        <dbReference type="ChEBI" id="CHEBI:58885"/>
        <dbReference type="ChEBI" id="CHEBI:66914"/>
        <dbReference type="EC" id="2.7.7.12"/>
    </reaction>
</comment>
<evidence type="ECO:0000256" key="11">
    <source>
        <dbReference type="PIRSR" id="PIRSR000808-1"/>
    </source>
</evidence>
<dbReference type="PIRSF" id="PIRSF000808">
    <property type="entry name" value="GalT"/>
    <property type="match status" value="1"/>
</dbReference>
<evidence type="ECO:0000256" key="2">
    <source>
        <dbReference type="ARBA" id="ARBA00001947"/>
    </source>
</evidence>
<organism evidence="16 17">
    <name type="scientific">Hypsibius exemplaris</name>
    <name type="common">Freshwater tardigrade</name>
    <dbReference type="NCBI Taxonomy" id="2072580"/>
    <lineage>
        <taxon>Eukaryota</taxon>
        <taxon>Metazoa</taxon>
        <taxon>Ecdysozoa</taxon>
        <taxon>Tardigrada</taxon>
        <taxon>Eutardigrada</taxon>
        <taxon>Parachela</taxon>
        <taxon>Hypsibioidea</taxon>
        <taxon>Hypsibiidae</taxon>
        <taxon>Hypsibius</taxon>
    </lineage>
</organism>
<dbReference type="UniPathway" id="UPA00214"/>
<dbReference type="Pfam" id="PF02744">
    <property type="entry name" value="GalP_UDP_tr_C"/>
    <property type="match status" value="1"/>
</dbReference>
<dbReference type="InterPro" id="IPR036265">
    <property type="entry name" value="HIT-like_sf"/>
</dbReference>
<proteinExistence type="inferred from homology"/>
<dbReference type="FunFam" id="3.30.428.10:FF:000001">
    <property type="entry name" value="Galactose-1-phosphate uridylyltransferase"/>
    <property type="match status" value="1"/>
</dbReference>
<evidence type="ECO:0000313" key="16">
    <source>
        <dbReference type="EMBL" id="OQV17064.1"/>
    </source>
</evidence>
<evidence type="ECO:0000256" key="3">
    <source>
        <dbReference type="ARBA" id="ARBA00004947"/>
    </source>
</evidence>
<comment type="caution">
    <text evidence="16">The sequence shown here is derived from an EMBL/GenBank/DDBJ whole genome shotgun (WGS) entry which is preliminary data.</text>
</comment>
<keyword evidence="5 12" id="KW-0808">Transferase</keyword>
<dbReference type="NCBIfam" id="NF008724">
    <property type="entry name" value="PRK11720.1"/>
    <property type="match status" value="1"/>
</dbReference>
<evidence type="ECO:0000259" key="15">
    <source>
        <dbReference type="Pfam" id="PF02744"/>
    </source>
</evidence>
<dbReference type="InterPro" id="IPR005850">
    <property type="entry name" value="GalP_Utransf_C"/>
</dbReference>
<sequence length="355" mass="40647">MPDSFEPTEHPHRRYNCLTGEWVLVSPHRMKRPWQGKVNTASDSAEKKDEAQNGQPDAGQLDNPLRPGARRPNGTVNPDYTSTFVFTNDFPALMPDSPSPKDSGSELFQMQGAQGTCRVVCFHPSSSVTLAKMTLGEIKGVVTVWIEQMLELGKQYTWVQIFENRGDIMGCSNPHPHCQIWATSHVPNEPSKKEHQQKVYFQKHNKPLLLDYLSDELKKQERIVLENELWVVLVPFWALWPYETMLIPKRHVQRLQDLTEKEQEALCVIMKGLLVKYDHLFDVSFPYSMGWHGAPTGEFLDTDTQHWQLHAVYYPPLLRSATVQKFMVGYELLAGPQRDLTPEQAAQTLRNLPSV</sequence>
<keyword evidence="8" id="KW-0862">Zinc</keyword>
<feature type="domain" description="Galactose-1-phosphate uridyl transferase C-terminal" evidence="15">
    <location>
        <begin position="194"/>
        <end position="354"/>
    </location>
</feature>
<dbReference type="FunFam" id="3.30.428.10:FF:000002">
    <property type="entry name" value="Galactose-1-phosphate uridylyltransferase"/>
    <property type="match status" value="1"/>
</dbReference>
<dbReference type="PANTHER" id="PTHR11943:SF1">
    <property type="entry name" value="GALACTOSE-1-PHOSPHATE URIDYLYLTRANSFERASE"/>
    <property type="match status" value="1"/>
</dbReference>
<accession>A0A1W0WPD6</accession>
<keyword evidence="6 12" id="KW-0548">Nucleotidyltransferase</keyword>
<keyword evidence="10 12" id="KW-0119">Carbohydrate metabolism</keyword>
<keyword evidence="17" id="KW-1185">Reference proteome</keyword>
<evidence type="ECO:0000313" key="17">
    <source>
        <dbReference type="Proteomes" id="UP000192578"/>
    </source>
</evidence>
<evidence type="ECO:0000256" key="10">
    <source>
        <dbReference type="ARBA" id="ARBA00023277"/>
    </source>
</evidence>
<evidence type="ECO:0000256" key="4">
    <source>
        <dbReference type="ARBA" id="ARBA00010951"/>
    </source>
</evidence>
<dbReference type="Gene3D" id="3.30.428.10">
    <property type="entry name" value="HIT-like"/>
    <property type="match status" value="3"/>
</dbReference>
<dbReference type="Pfam" id="PF01087">
    <property type="entry name" value="GalP_UDP_transf"/>
    <property type="match status" value="1"/>
</dbReference>
<dbReference type="GO" id="GO:0033499">
    <property type="term" value="P:galactose catabolic process via UDP-galactose, Leloir pathway"/>
    <property type="evidence" value="ECO:0007669"/>
    <property type="project" value="TreeGrafter"/>
</dbReference>
<evidence type="ECO:0000256" key="9">
    <source>
        <dbReference type="ARBA" id="ARBA00023144"/>
    </source>
</evidence>
<name>A0A1W0WPD6_HYPEX</name>
<feature type="region of interest" description="Disordered" evidence="13">
    <location>
        <begin position="32"/>
        <end position="80"/>
    </location>
</feature>
<protein>
    <recommendedName>
        <fullName evidence="12">Galactose-1-phosphate uridylyltransferase</fullName>
        <ecNumber evidence="12">2.7.7.12</ecNumber>
    </recommendedName>
</protein>
<dbReference type="NCBIfam" id="TIGR00209">
    <property type="entry name" value="galT_1"/>
    <property type="match status" value="1"/>
</dbReference>
<dbReference type="InterPro" id="IPR001937">
    <property type="entry name" value="GalP_UDPtransf1"/>
</dbReference>
<reference evidence="17" key="1">
    <citation type="submission" date="2017-01" db="EMBL/GenBank/DDBJ databases">
        <title>Comparative genomics of anhydrobiosis in the tardigrade Hypsibius dujardini.</title>
        <authorList>
            <person name="Yoshida Y."/>
            <person name="Koutsovoulos G."/>
            <person name="Laetsch D."/>
            <person name="Stevens L."/>
            <person name="Kumar S."/>
            <person name="Horikawa D."/>
            <person name="Ishino K."/>
            <person name="Komine S."/>
            <person name="Tomita M."/>
            <person name="Blaxter M."/>
            <person name="Arakawa K."/>
        </authorList>
    </citation>
    <scope>NUCLEOTIDE SEQUENCE [LARGE SCALE GENOMIC DNA]</scope>
    <source>
        <strain evidence="17">Z151</strain>
    </source>
</reference>
<dbReference type="InterPro" id="IPR005849">
    <property type="entry name" value="GalP_Utransf_N"/>
</dbReference>
<evidence type="ECO:0000256" key="5">
    <source>
        <dbReference type="ARBA" id="ARBA00022679"/>
    </source>
</evidence>
<evidence type="ECO:0000256" key="12">
    <source>
        <dbReference type="RuleBase" id="RU000506"/>
    </source>
</evidence>
<comment type="pathway">
    <text evidence="3 12">Carbohydrate metabolism; galactose metabolism.</text>
</comment>
<evidence type="ECO:0000259" key="14">
    <source>
        <dbReference type="Pfam" id="PF01087"/>
    </source>
</evidence>
<feature type="active site" description="Tele-UMP-histidine intermediate" evidence="11">
    <location>
        <position position="177"/>
    </location>
</feature>
<comment type="cofactor">
    <cofactor evidence="2">
        <name>Zn(2+)</name>
        <dbReference type="ChEBI" id="CHEBI:29105"/>
    </cofactor>
</comment>
<evidence type="ECO:0000256" key="13">
    <source>
        <dbReference type="SAM" id="MobiDB-lite"/>
    </source>
</evidence>
<dbReference type="PANTHER" id="PTHR11943">
    <property type="entry name" value="GALACTOSE-1-PHOSPHATE URIDYLYLTRANSFERASE"/>
    <property type="match status" value="1"/>
</dbReference>
<evidence type="ECO:0000256" key="8">
    <source>
        <dbReference type="ARBA" id="ARBA00022833"/>
    </source>
</evidence>
<dbReference type="SUPFAM" id="SSF54197">
    <property type="entry name" value="HIT-like"/>
    <property type="match status" value="2"/>
</dbReference>
<feature type="domain" description="Galactose-1-phosphate uridyl transferase N-terminal" evidence="14">
    <location>
        <begin position="4"/>
        <end position="187"/>
    </location>
</feature>
<gene>
    <name evidence="16" type="ORF">BV898_08781</name>
</gene>
<comment type="similarity">
    <text evidence="4 12">Belongs to the galactose-1-phosphate uridylyltransferase type 1 family.</text>
</comment>
<dbReference type="CDD" id="cd00608">
    <property type="entry name" value="GalT"/>
    <property type="match status" value="1"/>
</dbReference>
<dbReference type="EMBL" id="MTYJ01000066">
    <property type="protein sequence ID" value="OQV17064.1"/>
    <property type="molecule type" value="Genomic_DNA"/>
</dbReference>
<evidence type="ECO:0000256" key="6">
    <source>
        <dbReference type="ARBA" id="ARBA00022695"/>
    </source>
</evidence>
<keyword evidence="9 12" id="KW-0299">Galactose metabolism</keyword>
<keyword evidence="7 12" id="KW-0479">Metal-binding</keyword>
<dbReference type="Proteomes" id="UP000192578">
    <property type="component" value="Unassembled WGS sequence"/>
</dbReference>
<dbReference type="EC" id="2.7.7.12" evidence="12"/>
<dbReference type="OrthoDB" id="418412at2759"/>
<dbReference type="GO" id="GO:0008270">
    <property type="term" value="F:zinc ion binding"/>
    <property type="evidence" value="ECO:0007669"/>
    <property type="project" value="InterPro"/>
</dbReference>
<evidence type="ECO:0000256" key="1">
    <source>
        <dbReference type="ARBA" id="ARBA00001107"/>
    </source>
</evidence>
<dbReference type="PROSITE" id="PS00117">
    <property type="entry name" value="GAL_P_UDP_TRANSF_I"/>
    <property type="match status" value="1"/>
</dbReference>
<dbReference type="GO" id="GO:0008108">
    <property type="term" value="F:UDP-glucose:hexose-1-phosphate uridylyltransferase activity"/>
    <property type="evidence" value="ECO:0007669"/>
    <property type="project" value="UniProtKB-EC"/>
</dbReference>
<evidence type="ECO:0000256" key="7">
    <source>
        <dbReference type="ARBA" id="ARBA00022723"/>
    </source>
</evidence>
<dbReference type="AlphaFoldDB" id="A0A1W0WPD6"/>
<dbReference type="InterPro" id="IPR019779">
    <property type="entry name" value="GalP_UDPtransf1_His-AS"/>
</dbReference>